<keyword evidence="6" id="KW-0186">Copper</keyword>
<reference evidence="9" key="1">
    <citation type="journal article" date="2020" name="MBio">
        <title>Horizontal gene transfer to a defensive symbiont with a reduced genome amongst a multipartite beetle microbiome.</title>
        <authorList>
            <person name="Waterworth S.C."/>
            <person name="Florez L.V."/>
            <person name="Rees E.R."/>
            <person name="Hertweck C."/>
            <person name="Kaltenpoth M."/>
            <person name="Kwan J.C."/>
        </authorList>
    </citation>
    <scope>NUCLEOTIDE SEQUENCE [LARGE SCALE GENOMIC DNA]</scope>
</reference>
<dbReference type="GO" id="GO:0046688">
    <property type="term" value="P:response to copper ion"/>
    <property type="evidence" value="ECO:0007669"/>
    <property type="project" value="UniProtKB-UniRule"/>
</dbReference>
<feature type="transmembrane region" description="Helical" evidence="6">
    <location>
        <begin position="141"/>
        <end position="166"/>
    </location>
</feature>
<keyword evidence="3 6" id="KW-0812">Transmembrane</keyword>
<comment type="subcellular location">
    <subcellularLocation>
        <location evidence="6">Cell inner membrane</location>
        <topology evidence="6">Multi-pass membrane protein</topology>
    </subcellularLocation>
    <subcellularLocation>
        <location evidence="1">Cell membrane</location>
        <topology evidence="1">Multi-pass membrane protein</topology>
    </subcellularLocation>
</comment>
<evidence type="ECO:0000256" key="6">
    <source>
        <dbReference type="RuleBase" id="RU369037"/>
    </source>
</evidence>
<comment type="similarity">
    <text evidence="6">Belongs to the CopD family.</text>
</comment>
<dbReference type="GO" id="GO:0006825">
    <property type="term" value="P:copper ion transport"/>
    <property type="evidence" value="ECO:0007669"/>
    <property type="project" value="InterPro"/>
</dbReference>
<keyword evidence="5 6" id="KW-0472">Membrane</keyword>
<dbReference type="AlphaFoldDB" id="A0A7V8FIV4"/>
<proteinExistence type="inferred from homology"/>
<feature type="domain" description="Copper resistance protein D" evidence="7">
    <location>
        <begin position="182"/>
        <end position="288"/>
    </location>
</feature>
<evidence type="ECO:0000259" key="7">
    <source>
        <dbReference type="Pfam" id="PF05425"/>
    </source>
</evidence>
<evidence type="ECO:0000256" key="1">
    <source>
        <dbReference type="ARBA" id="ARBA00004651"/>
    </source>
</evidence>
<evidence type="ECO:0000313" key="8">
    <source>
        <dbReference type="EMBL" id="KAF1016953.1"/>
    </source>
</evidence>
<feature type="transmembrane region" description="Helical" evidence="6">
    <location>
        <begin position="80"/>
        <end position="100"/>
    </location>
</feature>
<dbReference type="InterPro" id="IPR008457">
    <property type="entry name" value="Cu-R_CopD_dom"/>
</dbReference>
<comment type="caution">
    <text evidence="8">The sequence shown here is derived from an EMBL/GenBank/DDBJ whole genome shotgun (WGS) entry which is preliminary data.</text>
</comment>
<keyword evidence="6" id="KW-0997">Cell inner membrane</keyword>
<evidence type="ECO:0000256" key="5">
    <source>
        <dbReference type="ARBA" id="ARBA00023136"/>
    </source>
</evidence>
<dbReference type="Proteomes" id="UP000487117">
    <property type="component" value="Unassembled WGS sequence"/>
</dbReference>
<protein>
    <recommendedName>
        <fullName evidence="6">Copper resistance protein D</fullName>
    </recommendedName>
</protein>
<evidence type="ECO:0000256" key="4">
    <source>
        <dbReference type="ARBA" id="ARBA00022989"/>
    </source>
</evidence>
<dbReference type="Pfam" id="PF05425">
    <property type="entry name" value="CopD"/>
    <property type="match status" value="1"/>
</dbReference>
<feature type="transmembrane region" description="Helical" evidence="6">
    <location>
        <begin position="222"/>
        <end position="241"/>
    </location>
</feature>
<evidence type="ECO:0000256" key="2">
    <source>
        <dbReference type="ARBA" id="ARBA00022475"/>
    </source>
</evidence>
<dbReference type="GO" id="GO:0005886">
    <property type="term" value="C:plasma membrane"/>
    <property type="evidence" value="ECO:0007669"/>
    <property type="project" value="UniProtKB-SubCell"/>
</dbReference>
<evidence type="ECO:0000256" key="3">
    <source>
        <dbReference type="ARBA" id="ARBA00022692"/>
    </source>
</evidence>
<feature type="transmembrane region" description="Helical" evidence="6">
    <location>
        <begin position="271"/>
        <end position="291"/>
    </location>
</feature>
<keyword evidence="2 6" id="KW-1003">Cell membrane</keyword>
<feature type="transmembrane region" description="Helical" evidence="6">
    <location>
        <begin position="187"/>
        <end position="207"/>
    </location>
</feature>
<feature type="transmembrane region" description="Helical" evidence="6">
    <location>
        <begin position="112"/>
        <end position="129"/>
    </location>
</feature>
<sequence length="295" mass="30833">MADMAPYLLRLALYLVLMLLFGQALQRRATARPRTTGVLLLATLLLVVVEAITRLCSVLGTGWAGVDADSALWYFGSMPVGRAALLCTAALLGCLGLLGLRRLHGTTRQTEFAVLAATALGSLAWNGHATAGEGLLGQLRLLGGIVHLLAAGAWVAAIAGLLARTLHWRGAGLRERALALQQALHDFAWPGTVIVVVLAVTGSYSYVDMDGTLATLAGTAHGHWLLLKLALVAGMLGLAALHRWRLVPALRAALADPAQTAKAASRLRASLACEARLVVLVLACVAVLGTLDPLS</sequence>
<evidence type="ECO:0000313" key="9">
    <source>
        <dbReference type="Proteomes" id="UP000487117"/>
    </source>
</evidence>
<dbReference type="EMBL" id="WNDS01000001">
    <property type="protein sequence ID" value="KAF1016953.1"/>
    <property type="molecule type" value="Genomic_DNA"/>
</dbReference>
<dbReference type="PANTHER" id="PTHR34820">
    <property type="entry name" value="INNER MEMBRANE PROTEIN YEBZ"/>
    <property type="match status" value="1"/>
</dbReference>
<dbReference type="InterPro" id="IPR032694">
    <property type="entry name" value="CopC/D"/>
</dbReference>
<accession>A0A7V8FIV4</accession>
<feature type="transmembrane region" description="Helical" evidence="6">
    <location>
        <begin position="37"/>
        <end position="60"/>
    </location>
</feature>
<feature type="transmembrane region" description="Helical" evidence="6">
    <location>
        <begin position="6"/>
        <end position="25"/>
    </location>
</feature>
<gene>
    <name evidence="8" type="primary">copD</name>
    <name evidence="8" type="ORF">GAK31_00212</name>
</gene>
<name>A0A7V8FIV4_STEMA</name>
<keyword evidence="4 6" id="KW-1133">Transmembrane helix</keyword>
<organism evidence="8 9">
    <name type="scientific">Stenotrophomonas maltophilia</name>
    <name type="common">Pseudomonas maltophilia</name>
    <name type="synonym">Xanthomonas maltophilia</name>
    <dbReference type="NCBI Taxonomy" id="40324"/>
    <lineage>
        <taxon>Bacteria</taxon>
        <taxon>Pseudomonadati</taxon>
        <taxon>Pseudomonadota</taxon>
        <taxon>Gammaproteobacteria</taxon>
        <taxon>Lysobacterales</taxon>
        <taxon>Lysobacteraceae</taxon>
        <taxon>Stenotrophomonas</taxon>
        <taxon>Stenotrophomonas maltophilia group</taxon>
    </lineage>
</organism>
<comment type="function">
    <text evidence="6">Involved in copper resistance.</text>
</comment>
<dbReference type="PANTHER" id="PTHR34820:SF4">
    <property type="entry name" value="INNER MEMBRANE PROTEIN YEBZ"/>
    <property type="match status" value="1"/>
</dbReference>